<sequence length="371" mass="42448">MNRSGQIKGTCMDMCPEQERKMRELQMRLHPLEMVLGTEDSRRPRSDPSATIKEYSRPAAGKADALTSDLRPPQVLLKTVHFMIKRILPRTDYRFVKLYDFVFDRLRSVRQDLVIQRVTGTECVQILEMAVRFHLYSGYSLCTEPVANYDGKINADHAQECLKRLLVMYRDADREGTVISNDREELEALYLLFNLGSTEALQHAVSLPKQVRQHPSVRLALRIHSANLQGNFLRVWRLASECSYIQSCALHRHLLEMRRRALQVLNAAYSSKNLCFPVGVLSRWLLFDTDEEGRVFCRSHGLRVDEDGVRFQKSSPLSTGSPQSGPFKCSKLVDSKQRGVKVHDLIMGHTNRDHSVTRRGDEDGSSTQACR</sequence>
<dbReference type="Proteomes" id="UP000694845">
    <property type="component" value="Unplaced"/>
</dbReference>
<dbReference type="GeneID" id="110977093"/>
<gene>
    <name evidence="4" type="primary">LOC110977093</name>
</gene>
<dbReference type="GO" id="GO:0005813">
    <property type="term" value="C:centrosome"/>
    <property type="evidence" value="ECO:0007669"/>
    <property type="project" value="TreeGrafter"/>
</dbReference>
<dbReference type="RefSeq" id="XP_022086602.1">
    <property type="nucleotide sequence ID" value="XM_022230910.1"/>
</dbReference>
<dbReference type="GO" id="GO:0051298">
    <property type="term" value="P:centrosome duplication"/>
    <property type="evidence" value="ECO:0007669"/>
    <property type="project" value="TreeGrafter"/>
</dbReference>
<dbReference type="OMA" id="IFTHAYN"/>
<proteinExistence type="predicted"/>
<organism evidence="3 4">
    <name type="scientific">Acanthaster planci</name>
    <name type="common">Crown-of-thorns starfish</name>
    <dbReference type="NCBI Taxonomy" id="133434"/>
    <lineage>
        <taxon>Eukaryota</taxon>
        <taxon>Metazoa</taxon>
        <taxon>Echinodermata</taxon>
        <taxon>Eleutherozoa</taxon>
        <taxon>Asterozoa</taxon>
        <taxon>Asteroidea</taxon>
        <taxon>Valvatacea</taxon>
        <taxon>Valvatida</taxon>
        <taxon>Acanthasteridae</taxon>
        <taxon>Acanthaster</taxon>
    </lineage>
</organism>
<dbReference type="KEGG" id="aplc:110977093"/>
<evidence type="ECO:0000256" key="1">
    <source>
        <dbReference type="SAM" id="MobiDB-lite"/>
    </source>
</evidence>
<accession>A0A8B7Y250</accession>
<feature type="region of interest" description="Disordered" evidence="1">
    <location>
        <begin position="36"/>
        <end position="58"/>
    </location>
</feature>
<feature type="compositionally biased region" description="Basic and acidic residues" evidence="1">
    <location>
        <begin position="349"/>
        <end position="362"/>
    </location>
</feature>
<dbReference type="GO" id="GO:0005819">
    <property type="term" value="C:spindle"/>
    <property type="evidence" value="ECO:0007669"/>
    <property type="project" value="TreeGrafter"/>
</dbReference>
<reference evidence="4" key="1">
    <citation type="submission" date="2025-08" db="UniProtKB">
        <authorList>
            <consortium name="RefSeq"/>
        </authorList>
    </citation>
    <scope>IDENTIFICATION</scope>
</reference>
<feature type="domain" description="SAC3/GANP/THP3 conserved" evidence="2">
    <location>
        <begin position="14"/>
        <end position="305"/>
    </location>
</feature>
<keyword evidence="3" id="KW-1185">Reference proteome</keyword>
<evidence type="ECO:0000313" key="4">
    <source>
        <dbReference type="RefSeq" id="XP_022086602.1"/>
    </source>
</evidence>
<dbReference type="PANTHER" id="PTHR12436">
    <property type="entry name" value="80 KDA MCM3-ASSOCIATED PROTEIN"/>
    <property type="match status" value="1"/>
</dbReference>
<feature type="region of interest" description="Disordered" evidence="1">
    <location>
        <begin position="349"/>
        <end position="371"/>
    </location>
</feature>
<dbReference type="PANTHER" id="PTHR12436:SF38">
    <property type="entry name" value="SAC3 DOMAIN-CONTAINING PROTEIN 1"/>
    <property type="match status" value="1"/>
</dbReference>
<dbReference type="Gene3D" id="1.25.40.990">
    <property type="match status" value="1"/>
</dbReference>
<dbReference type="AlphaFoldDB" id="A0A8B7Y250"/>
<dbReference type="OrthoDB" id="264795at2759"/>
<dbReference type="GO" id="GO:0051225">
    <property type="term" value="P:spindle assembly"/>
    <property type="evidence" value="ECO:0007669"/>
    <property type="project" value="TreeGrafter"/>
</dbReference>
<dbReference type="InterPro" id="IPR005062">
    <property type="entry name" value="SAC3/GANP/THP3_conserved"/>
</dbReference>
<dbReference type="Pfam" id="PF03399">
    <property type="entry name" value="SAC3_GANP"/>
    <property type="match status" value="1"/>
</dbReference>
<protein>
    <submittedName>
        <fullName evidence="4">SAC3 domain-containing protein 1-like isoform X1</fullName>
    </submittedName>
</protein>
<evidence type="ECO:0000259" key="2">
    <source>
        <dbReference type="Pfam" id="PF03399"/>
    </source>
</evidence>
<dbReference type="GO" id="GO:0005634">
    <property type="term" value="C:nucleus"/>
    <property type="evidence" value="ECO:0007669"/>
    <property type="project" value="TreeGrafter"/>
</dbReference>
<name>A0A8B7Y250_ACAPL</name>
<evidence type="ECO:0000313" key="3">
    <source>
        <dbReference type="Proteomes" id="UP000694845"/>
    </source>
</evidence>
<dbReference type="InterPro" id="IPR045107">
    <property type="entry name" value="SAC3/GANP/THP3"/>
</dbReference>